<sequence>MKFRGIHFINRVGTAEGVRLVPVRSRGHERTPLNRWGASDGSSFSVPRENISLRPLTTCRKELRFVHARLPPRRSGLNPRPGHSGFSHLGILPDDAVSKRAFLEISRYPAPSFWRYSTLTSIILIGSEDLAVKSRPNLFNHFKDYGLNILHSIWLGHTQLGALVTDDQLIMNVVEHSKRVHCHSTLSAPTHTAGFTRRVSRPLVHSHQLHSSAAVVSHLSSIAHCQMAPVKDCRPLGRGSTYVVVGRHPKLSVTRALPRGGPRHRPVSPEHSCVVAKPVGTSSRGEGPRRKQGTEQRDSPTAAVNYSRVSQKGWARGKCQPDERRNEVGQSTTVPGRLLAPGRGVRSNMGEGLRDVVSNKVASWADTRERITRRRESGRESERALFLAGRQAPKTVTVNLSKRFSPFSSAALISRKHHNDTSGLDAIREQAGVQMWIHKFALTDLQSPRSFPSLSGTQNQLPLILDNSGPELLRVMMSCSRGDWLIRSHLSKTSFKDLGSLCCVVLKLLMPKFGVDGPRCGTDREGMSSATLAASLAPLTKCAPRQRSVSYVRDKPRGHNTVYAGAGIVSAAYYEVIPFLTELHVIGAELARACQVKYCPMTNVLQSVLEYNWSCNLFAKKRLNPTKMLKTQIRQNPWLFTYKQIFLRHHPYWLQGVYDRRMLRFQTMCSWPNTESVSANETVDIKPRELNGTDSLICAKSRAWAGSCFSPEIAYAIQIQPPRSFIHNTVENQSYRRVGKYAEATWRGVSFDVSMEQNRNERAGKTGDPRENPLTRGIVQHDSHMPKSGIRFLSLLVHHLIETSQITFDQSRTYKKYKGPHPVPLDLGLNCINSPDARMLKGAAVAERLACSPPTKANRVQSPAVPNPDFRMCESCWTAPLVGGSSRGSPVSPAPSLRPCSMLASTTLTGSQDLAVKSRQNLFTPLLTELIVTRSVTYIYFSTSEQRAACLMILALTIHVKEVHKGPQMRLAKSKTGHWCPVLYSSGYYFHSFATFVDTETEWVK</sequence>
<feature type="compositionally biased region" description="Basic and acidic residues" evidence="1">
    <location>
        <begin position="286"/>
        <end position="298"/>
    </location>
</feature>
<dbReference type="Proteomes" id="UP001159363">
    <property type="component" value="Chromosome 11"/>
</dbReference>
<feature type="region of interest" description="Disordered" evidence="1">
    <location>
        <begin position="254"/>
        <end position="350"/>
    </location>
</feature>
<evidence type="ECO:0000313" key="3">
    <source>
        <dbReference type="Proteomes" id="UP001159363"/>
    </source>
</evidence>
<evidence type="ECO:0000313" key="2">
    <source>
        <dbReference type="EMBL" id="KAJ8871523.1"/>
    </source>
</evidence>
<accession>A0ABQ9GHN2</accession>
<gene>
    <name evidence="2" type="ORF">PR048_027845</name>
</gene>
<keyword evidence="3" id="KW-1185">Reference proteome</keyword>
<protein>
    <submittedName>
        <fullName evidence="2">Uncharacterized protein</fullName>
    </submittedName>
</protein>
<reference evidence="2 3" key="1">
    <citation type="submission" date="2023-02" db="EMBL/GenBank/DDBJ databases">
        <title>LHISI_Scaffold_Assembly.</title>
        <authorList>
            <person name="Stuart O.P."/>
            <person name="Cleave R."/>
            <person name="Magrath M.J.L."/>
            <person name="Mikheyev A.S."/>
        </authorList>
    </citation>
    <scope>NUCLEOTIDE SEQUENCE [LARGE SCALE GENOMIC DNA]</scope>
    <source>
        <strain evidence="2">Daus_M_001</strain>
        <tissue evidence="2">Leg muscle</tissue>
    </source>
</reference>
<dbReference type="EMBL" id="JARBHB010000012">
    <property type="protein sequence ID" value="KAJ8871523.1"/>
    <property type="molecule type" value="Genomic_DNA"/>
</dbReference>
<proteinExistence type="predicted"/>
<name>A0ABQ9GHN2_9NEOP</name>
<evidence type="ECO:0000256" key="1">
    <source>
        <dbReference type="SAM" id="MobiDB-lite"/>
    </source>
</evidence>
<comment type="caution">
    <text evidence="2">The sequence shown here is derived from an EMBL/GenBank/DDBJ whole genome shotgun (WGS) entry which is preliminary data.</text>
</comment>
<organism evidence="2 3">
    <name type="scientific">Dryococelus australis</name>
    <dbReference type="NCBI Taxonomy" id="614101"/>
    <lineage>
        <taxon>Eukaryota</taxon>
        <taxon>Metazoa</taxon>
        <taxon>Ecdysozoa</taxon>
        <taxon>Arthropoda</taxon>
        <taxon>Hexapoda</taxon>
        <taxon>Insecta</taxon>
        <taxon>Pterygota</taxon>
        <taxon>Neoptera</taxon>
        <taxon>Polyneoptera</taxon>
        <taxon>Phasmatodea</taxon>
        <taxon>Verophasmatodea</taxon>
        <taxon>Anareolatae</taxon>
        <taxon>Phasmatidae</taxon>
        <taxon>Eurycanthinae</taxon>
        <taxon>Dryococelus</taxon>
    </lineage>
</organism>